<dbReference type="RefSeq" id="WP_114562643.1">
    <property type="nucleotide sequence ID" value="NZ_CP031124.1"/>
</dbReference>
<dbReference type="PROSITE" id="PS50949">
    <property type="entry name" value="HTH_GNTR"/>
    <property type="match status" value="1"/>
</dbReference>
<dbReference type="InterPro" id="IPR050679">
    <property type="entry name" value="Bact_HTH_transcr_reg"/>
</dbReference>
<dbReference type="InterPro" id="IPR011663">
    <property type="entry name" value="UTRA"/>
</dbReference>
<evidence type="ECO:0000259" key="4">
    <source>
        <dbReference type="PROSITE" id="PS50949"/>
    </source>
</evidence>
<dbReference type="SMART" id="SM00345">
    <property type="entry name" value="HTH_GNTR"/>
    <property type="match status" value="1"/>
</dbReference>
<dbReference type="FunFam" id="1.10.10.10:FF:000079">
    <property type="entry name" value="GntR family transcriptional regulator"/>
    <property type="match status" value="1"/>
</dbReference>
<keyword evidence="3" id="KW-0804">Transcription</keyword>
<organism evidence="5 6">
    <name type="scientific">Ephemeroptericola cinctiostellae</name>
    <dbReference type="NCBI Taxonomy" id="2268024"/>
    <lineage>
        <taxon>Bacteria</taxon>
        <taxon>Pseudomonadati</taxon>
        <taxon>Pseudomonadota</taxon>
        <taxon>Betaproteobacteria</taxon>
        <taxon>Burkholderiales</taxon>
        <taxon>Burkholderiaceae</taxon>
        <taxon>Ephemeroptericola</taxon>
    </lineage>
</organism>
<name>A0A345DAQ9_9BURK</name>
<keyword evidence="2" id="KW-0238">DNA-binding</keyword>
<dbReference type="KEGG" id="hyf:DTO96_101178"/>
<protein>
    <submittedName>
        <fullName evidence="5">HTH-type transcriptional repressor YvoA</fullName>
    </submittedName>
</protein>
<gene>
    <name evidence="5" type="primary">yvoA_1</name>
    <name evidence="5" type="ORF">DTO96_101178</name>
</gene>
<sequence length="249" mass="28456">MVDHNSNAADTSPVFSPLYQQIKALLLQSLEQGEWNAGEIIPSEVELASRYKVSQGTVRKAVDELAADNLLVRRQGRGTFVATHQEAKVRFRFLSMKADSGADVKTKSKIVNVEHLQPSEDVRTHLGLAKKELAVKITRLLSFNNKPAVYEEIWLSTHIFTDVTQEKMMNYKGTLYGWFEAEYNVRMIRAVEKLRAVMGDSQVVDSLEISQNEPLLFIERLSYSYADKLVEVRHGWYLTSAYHYQNELI</sequence>
<evidence type="ECO:0000256" key="2">
    <source>
        <dbReference type="ARBA" id="ARBA00023125"/>
    </source>
</evidence>
<dbReference type="InterPro" id="IPR000524">
    <property type="entry name" value="Tscrpt_reg_HTH_GntR"/>
</dbReference>
<dbReference type="SMART" id="SM00866">
    <property type="entry name" value="UTRA"/>
    <property type="match status" value="1"/>
</dbReference>
<keyword evidence="6" id="KW-1185">Reference proteome</keyword>
<dbReference type="Proteomes" id="UP000252182">
    <property type="component" value="Chromosome"/>
</dbReference>
<dbReference type="Pfam" id="PF07702">
    <property type="entry name" value="UTRA"/>
    <property type="match status" value="1"/>
</dbReference>
<dbReference type="GO" id="GO:0003677">
    <property type="term" value="F:DNA binding"/>
    <property type="evidence" value="ECO:0007669"/>
    <property type="project" value="UniProtKB-KW"/>
</dbReference>
<reference evidence="6" key="1">
    <citation type="submission" date="2018-07" db="EMBL/GenBank/DDBJ databases">
        <authorList>
            <person name="Kim H."/>
        </authorList>
    </citation>
    <scope>NUCLEOTIDE SEQUENCE [LARGE SCALE GENOMIC DNA]</scope>
    <source>
        <strain evidence="6">F02</strain>
    </source>
</reference>
<accession>A0A345DAQ9</accession>
<dbReference type="PANTHER" id="PTHR44846">
    <property type="entry name" value="MANNOSYL-D-GLYCERATE TRANSPORT/METABOLISM SYSTEM REPRESSOR MNGR-RELATED"/>
    <property type="match status" value="1"/>
</dbReference>
<dbReference type="Pfam" id="PF00392">
    <property type="entry name" value="GntR"/>
    <property type="match status" value="1"/>
</dbReference>
<keyword evidence="1" id="KW-0805">Transcription regulation</keyword>
<evidence type="ECO:0000313" key="6">
    <source>
        <dbReference type="Proteomes" id="UP000252182"/>
    </source>
</evidence>
<evidence type="ECO:0000256" key="3">
    <source>
        <dbReference type="ARBA" id="ARBA00023163"/>
    </source>
</evidence>
<dbReference type="SUPFAM" id="SSF46785">
    <property type="entry name" value="Winged helix' DNA-binding domain"/>
    <property type="match status" value="1"/>
</dbReference>
<evidence type="ECO:0000256" key="1">
    <source>
        <dbReference type="ARBA" id="ARBA00023015"/>
    </source>
</evidence>
<dbReference type="PANTHER" id="PTHR44846:SF1">
    <property type="entry name" value="MANNOSYL-D-GLYCERATE TRANSPORT_METABOLISM SYSTEM REPRESSOR MNGR-RELATED"/>
    <property type="match status" value="1"/>
</dbReference>
<dbReference type="InterPro" id="IPR036388">
    <property type="entry name" value="WH-like_DNA-bd_sf"/>
</dbReference>
<dbReference type="PRINTS" id="PR00035">
    <property type="entry name" value="HTHGNTR"/>
</dbReference>
<dbReference type="GO" id="GO:0003700">
    <property type="term" value="F:DNA-binding transcription factor activity"/>
    <property type="evidence" value="ECO:0007669"/>
    <property type="project" value="InterPro"/>
</dbReference>
<dbReference type="InterPro" id="IPR036390">
    <property type="entry name" value="WH_DNA-bd_sf"/>
</dbReference>
<dbReference type="AlphaFoldDB" id="A0A345DAQ9"/>
<dbReference type="InterPro" id="IPR028978">
    <property type="entry name" value="Chorismate_lyase_/UTRA_dom_sf"/>
</dbReference>
<dbReference type="OrthoDB" id="2530535at2"/>
<evidence type="ECO:0000313" key="5">
    <source>
        <dbReference type="EMBL" id="AXF85447.1"/>
    </source>
</evidence>
<dbReference type="GO" id="GO:0045892">
    <property type="term" value="P:negative regulation of DNA-templated transcription"/>
    <property type="evidence" value="ECO:0007669"/>
    <property type="project" value="TreeGrafter"/>
</dbReference>
<dbReference type="EMBL" id="CP031124">
    <property type="protein sequence ID" value="AXF85447.1"/>
    <property type="molecule type" value="Genomic_DNA"/>
</dbReference>
<dbReference type="CDD" id="cd07377">
    <property type="entry name" value="WHTH_GntR"/>
    <property type="match status" value="1"/>
</dbReference>
<feature type="domain" description="HTH gntR-type" evidence="4">
    <location>
        <begin position="16"/>
        <end position="84"/>
    </location>
</feature>
<proteinExistence type="predicted"/>
<dbReference type="Gene3D" id="1.10.10.10">
    <property type="entry name" value="Winged helix-like DNA-binding domain superfamily/Winged helix DNA-binding domain"/>
    <property type="match status" value="1"/>
</dbReference>
<dbReference type="SUPFAM" id="SSF64288">
    <property type="entry name" value="Chorismate lyase-like"/>
    <property type="match status" value="1"/>
</dbReference>
<dbReference type="Gene3D" id="3.40.1410.10">
    <property type="entry name" value="Chorismate lyase-like"/>
    <property type="match status" value="1"/>
</dbReference>